<dbReference type="Gene3D" id="1.10.287.110">
    <property type="entry name" value="DnaJ domain"/>
    <property type="match status" value="1"/>
</dbReference>
<feature type="compositionally biased region" description="Low complexity" evidence="2">
    <location>
        <begin position="117"/>
        <end position="126"/>
    </location>
</feature>
<dbReference type="VEuPathDB" id="TriTrypDB:BSAL_21060"/>
<feature type="compositionally biased region" description="Basic and acidic residues" evidence="2">
    <location>
        <begin position="85"/>
        <end position="96"/>
    </location>
</feature>
<evidence type="ECO:0000259" key="3">
    <source>
        <dbReference type="PROSITE" id="PS50076"/>
    </source>
</evidence>
<feature type="domain" description="J" evidence="3">
    <location>
        <begin position="5"/>
        <end position="59"/>
    </location>
</feature>
<reference evidence="5" key="1">
    <citation type="submission" date="2015-09" db="EMBL/GenBank/DDBJ databases">
        <authorList>
            <consortium name="Pathogen Informatics"/>
        </authorList>
    </citation>
    <scope>NUCLEOTIDE SEQUENCE [LARGE SCALE GENOMIC DNA]</scope>
    <source>
        <strain evidence="5">Lake Konstanz</strain>
    </source>
</reference>
<proteinExistence type="predicted"/>
<evidence type="ECO:0000313" key="5">
    <source>
        <dbReference type="Proteomes" id="UP000051952"/>
    </source>
</evidence>
<dbReference type="InterPro" id="IPR052276">
    <property type="entry name" value="Diphthamide-biosynth_chaperone"/>
</dbReference>
<name>A0A0S4JH45_BODSA</name>
<dbReference type="PROSITE" id="PS50076">
    <property type="entry name" value="DNAJ_2"/>
    <property type="match status" value="1"/>
</dbReference>
<feature type="region of interest" description="Disordered" evidence="2">
    <location>
        <begin position="78"/>
        <end position="138"/>
    </location>
</feature>
<dbReference type="PRINTS" id="PR00625">
    <property type="entry name" value="JDOMAIN"/>
</dbReference>
<keyword evidence="5" id="KW-1185">Reference proteome</keyword>
<organism evidence="4 5">
    <name type="scientific">Bodo saltans</name>
    <name type="common">Flagellated protozoan</name>
    <dbReference type="NCBI Taxonomy" id="75058"/>
    <lineage>
        <taxon>Eukaryota</taxon>
        <taxon>Discoba</taxon>
        <taxon>Euglenozoa</taxon>
        <taxon>Kinetoplastea</taxon>
        <taxon>Metakinetoplastina</taxon>
        <taxon>Eubodonida</taxon>
        <taxon>Bodonidae</taxon>
        <taxon>Bodo</taxon>
    </lineage>
</organism>
<keyword evidence="1" id="KW-0175">Coiled coil</keyword>
<evidence type="ECO:0000313" key="4">
    <source>
        <dbReference type="EMBL" id="CUG89438.1"/>
    </source>
</evidence>
<gene>
    <name evidence="4" type="ORF">BSAL_21060</name>
</gene>
<feature type="compositionally biased region" description="Basic and acidic residues" evidence="2">
    <location>
        <begin position="179"/>
        <end position="189"/>
    </location>
</feature>
<dbReference type="SMART" id="SM00271">
    <property type="entry name" value="DnaJ"/>
    <property type="match status" value="1"/>
</dbReference>
<dbReference type="Proteomes" id="UP000051952">
    <property type="component" value="Unassembled WGS sequence"/>
</dbReference>
<dbReference type="InterPro" id="IPR001623">
    <property type="entry name" value="DnaJ_domain"/>
</dbReference>
<feature type="region of interest" description="Disordered" evidence="2">
    <location>
        <begin position="225"/>
        <end position="245"/>
    </location>
</feature>
<feature type="coiled-coil region" evidence="1">
    <location>
        <begin position="267"/>
        <end position="297"/>
    </location>
</feature>
<protein>
    <submittedName>
        <fullName evidence="4">DNA-J protein, putative</fullName>
    </submittedName>
</protein>
<feature type="region of interest" description="Disordered" evidence="2">
    <location>
        <begin position="159"/>
        <end position="203"/>
    </location>
</feature>
<dbReference type="EMBL" id="CYKH01001740">
    <property type="protein sequence ID" value="CUG89438.1"/>
    <property type="molecule type" value="Genomic_DNA"/>
</dbReference>
<evidence type="ECO:0000256" key="1">
    <source>
        <dbReference type="SAM" id="Coils"/>
    </source>
</evidence>
<dbReference type="InterPro" id="IPR036869">
    <property type="entry name" value="J_dom_sf"/>
</dbReference>
<dbReference type="PANTHER" id="PTHR44240">
    <property type="entry name" value="DNAJ DOMAIN (PROKARYOTIC HEAT SHOCK PROTEIN)-RELATED"/>
    <property type="match status" value="1"/>
</dbReference>
<dbReference type="SUPFAM" id="SSF46565">
    <property type="entry name" value="Chaperone J-domain"/>
    <property type="match status" value="1"/>
</dbReference>
<dbReference type="Pfam" id="PF00226">
    <property type="entry name" value="DnaJ"/>
    <property type="match status" value="1"/>
</dbReference>
<evidence type="ECO:0000256" key="2">
    <source>
        <dbReference type="SAM" id="MobiDB-lite"/>
    </source>
</evidence>
<accession>A0A0S4JH45</accession>
<dbReference type="CDD" id="cd06257">
    <property type="entry name" value="DnaJ"/>
    <property type="match status" value="1"/>
</dbReference>
<dbReference type="AlphaFoldDB" id="A0A0S4JH45"/>
<dbReference type="PANTHER" id="PTHR44240:SF10">
    <property type="entry name" value="J DOMAIN-CONTAINING PROTEIN"/>
    <property type="match status" value="1"/>
</dbReference>
<dbReference type="OrthoDB" id="376357at2759"/>
<sequence>MDIHTHFHALDLRRGASESDMRKAYHRKALELHPDRNPTGADAFKRVHSAYEALQKHYKSHGGVDFASTARNFSASSEPLFSEEELFRDSTSDPPRRYPHRPFRQSSSPSGPPMFGNTNAQTAQHHAQAHKGRVPVSGYDPFNGDADSMEGFMSQSKHFADMEQRKARLARSSTAEEPATSKRPSDSPRRAPTHHSPNYTPCHQQLSDEWKAQRENAAEIERARVAMEESERQSRKAQLERETREEWNRMTAEMEAKSAADAARTAHQEAVQRLHKQEETNTQLRELQVERRNLKKELFRRRMPAAGEVDRMTAQELVLMQQVLEDALDMVGRKLREALRPTALCCACGVTKKDNSIKRFGCAHMDTCVDCGRKCLGCPVCGSDNLDLMSDS</sequence>